<accession>A0A1Y2IMH4</accession>
<dbReference type="EMBL" id="KZ084106">
    <property type="protein sequence ID" value="OSD02315.1"/>
    <property type="molecule type" value="Genomic_DNA"/>
</dbReference>
<keyword evidence="3" id="KW-0479">Metal-binding</keyword>
<dbReference type="AlphaFoldDB" id="A0A1Y2IMH4"/>
<dbReference type="InterPro" id="IPR036866">
    <property type="entry name" value="RibonucZ/Hydroxyglut_hydro"/>
</dbReference>
<evidence type="ECO:0000256" key="4">
    <source>
        <dbReference type="ARBA" id="ARBA00022801"/>
    </source>
</evidence>
<evidence type="ECO:0000259" key="6">
    <source>
        <dbReference type="SMART" id="SM00849"/>
    </source>
</evidence>
<dbReference type="InterPro" id="IPR001279">
    <property type="entry name" value="Metallo-B-lactamas"/>
</dbReference>
<organism evidence="7 8">
    <name type="scientific">Trametes coccinea (strain BRFM310)</name>
    <name type="common">Pycnoporus coccineus</name>
    <dbReference type="NCBI Taxonomy" id="1353009"/>
    <lineage>
        <taxon>Eukaryota</taxon>
        <taxon>Fungi</taxon>
        <taxon>Dikarya</taxon>
        <taxon>Basidiomycota</taxon>
        <taxon>Agaricomycotina</taxon>
        <taxon>Agaricomycetes</taxon>
        <taxon>Polyporales</taxon>
        <taxon>Polyporaceae</taxon>
        <taxon>Trametes</taxon>
    </lineage>
</organism>
<dbReference type="GO" id="GO:0016787">
    <property type="term" value="F:hydrolase activity"/>
    <property type="evidence" value="ECO:0007669"/>
    <property type="project" value="UniProtKB-KW"/>
</dbReference>
<comment type="cofactor">
    <cofactor evidence="1">
        <name>Zn(2+)</name>
        <dbReference type="ChEBI" id="CHEBI:29105"/>
    </cofactor>
</comment>
<feature type="domain" description="Metallo-beta-lactamase" evidence="6">
    <location>
        <begin position="49"/>
        <end position="281"/>
    </location>
</feature>
<dbReference type="InterPro" id="IPR051013">
    <property type="entry name" value="MBL_superfamily_lactonases"/>
</dbReference>
<evidence type="ECO:0000256" key="2">
    <source>
        <dbReference type="ARBA" id="ARBA00007749"/>
    </source>
</evidence>
<sequence length="303" mass="32930">MADIPIPALPEPKANQPYMKVSALEAGMITLPLHFFVKDATPDEVNVCPSLAFFLQHSSSGVHLVYDLGIRRDAASYPPLVRTFIDKWMPIEVPQSVEESLSKAGVDPNTIETVVLSHLHWDHIGEPSAFPNANFVVGPGSRELMEAGYPENPASDILSSTIPSERSRFLAADDFNVSIGPFPRALDYFGDGSLYLIDAIGHLAGHINILARTSSDGSWIYLAGDTAHDVRLLTGEREVAFGFDPSGKMLCAHAHKDDAVEHIRRVGALLKMPKVHVLLAHDLDWYGANKGGPAFLPGVIPPK</sequence>
<reference evidence="7 8" key="1">
    <citation type="journal article" date="2015" name="Biotechnol. Biofuels">
        <title>Enhanced degradation of softwood versus hardwood by the white-rot fungus Pycnoporus coccineus.</title>
        <authorList>
            <person name="Couturier M."/>
            <person name="Navarro D."/>
            <person name="Chevret D."/>
            <person name="Henrissat B."/>
            <person name="Piumi F."/>
            <person name="Ruiz-Duenas F.J."/>
            <person name="Martinez A.T."/>
            <person name="Grigoriev I.V."/>
            <person name="Riley R."/>
            <person name="Lipzen A."/>
            <person name="Berrin J.G."/>
            <person name="Master E.R."/>
            <person name="Rosso M.N."/>
        </authorList>
    </citation>
    <scope>NUCLEOTIDE SEQUENCE [LARGE SCALE GENOMIC DNA]</scope>
    <source>
        <strain evidence="7 8">BRFM310</strain>
    </source>
</reference>
<dbReference type="CDD" id="cd07730">
    <property type="entry name" value="metallo-hydrolase-like_MBL-fold"/>
    <property type="match status" value="1"/>
</dbReference>
<comment type="similarity">
    <text evidence="2">Belongs to the metallo-beta-lactamase superfamily.</text>
</comment>
<evidence type="ECO:0000313" key="7">
    <source>
        <dbReference type="EMBL" id="OSD02315.1"/>
    </source>
</evidence>
<evidence type="ECO:0000313" key="8">
    <source>
        <dbReference type="Proteomes" id="UP000193067"/>
    </source>
</evidence>
<evidence type="ECO:0000256" key="1">
    <source>
        <dbReference type="ARBA" id="ARBA00001947"/>
    </source>
</evidence>
<evidence type="ECO:0000256" key="5">
    <source>
        <dbReference type="ARBA" id="ARBA00022833"/>
    </source>
</evidence>
<dbReference type="Gene3D" id="3.60.15.10">
    <property type="entry name" value="Ribonuclease Z/Hydroxyacylglutathione hydrolase-like"/>
    <property type="match status" value="1"/>
</dbReference>
<dbReference type="Proteomes" id="UP000193067">
    <property type="component" value="Unassembled WGS sequence"/>
</dbReference>
<keyword evidence="5" id="KW-0862">Zinc</keyword>
<protein>
    <submittedName>
        <fullName evidence="7">Metallo-hydrolase/oxidoreductase</fullName>
    </submittedName>
</protein>
<proteinExistence type="inferred from homology"/>
<keyword evidence="4 7" id="KW-0378">Hydrolase</keyword>
<dbReference type="PANTHER" id="PTHR42978">
    <property type="entry name" value="QUORUM-QUENCHING LACTONASE YTNP-RELATED-RELATED"/>
    <property type="match status" value="1"/>
</dbReference>
<keyword evidence="8" id="KW-1185">Reference proteome</keyword>
<dbReference type="GO" id="GO:0046872">
    <property type="term" value="F:metal ion binding"/>
    <property type="evidence" value="ECO:0007669"/>
    <property type="project" value="UniProtKB-KW"/>
</dbReference>
<dbReference type="Pfam" id="PF00753">
    <property type="entry name" value="Lactamase_B"/>
    <property type="match status" value="1"/>
</dbReference>
<gene>
    <name evidence="7" type="ORF">PYCCODRAFT_1411227</name>
</gene>
<evidence type="ECO:0000256" key="3">
    <source>
        <dbReference type="ARBA" id="ARBA00022723"/>
    </source>
</evidence>
<dbReference type="STRING" id="1353009.A0A1Y2IMH4"/>
<dbReference type="SUPFAM" id="SSF56281">
    <property type="entry name" value="Metallo-hydrolase/oxidoreductase"/>
    <property type="match status" value="1"/>
</dbReference>
<dbReference type="OrthoDB" id="10250730at2759"/>
<name>A0A1Y2IMH4_TRAC3</name>
<dbReference type="PANTHER" id="PTHR42978:SF2">
    <property type="entry name" value="102 KBASES UNSTABLE REGION: FROM 1 TO 119443"/>
    <property type="match status" value="1"/>
</dbReference>
<dbReference type="SMART" id="SM00849">
    <property type="entry name" value="Lactamase_B"/>
    <property type="match status" value="1"/>
</dbReference>